<dbReference type="InterPro" id="IPR032710">
    <property type="entry name" value="NTF2-like_dom_sf"/>
</dbReference>
<reference evidence="2" key="1">
    <citation type="submission" date="2016-03" db="EMBL/GenBank/DDBJ databases">
        <authorList>
            <person name="Ploux O."/>
        </authorList>
    </citation>
    <scope>NUCLEOTIDE SEQUENCE</scope>
    <source>
        <strain evidence="2">UC10</strain>
    </source>
</reference>
<organism evidence="2">
    <name type="scientific">uncultured Mycobacterium sp</name>
    <dbReference type="NCBI Taxonomy" id="171292"/>
    <lineage>
        <taxon>Bacteria</taxon>
        <taxon>Bacillati</taxon>
        <taxon>Actinomycetota</taxon>
        <taxon>Actinomycetes</taxon>
        <taxon>Mycobacteriales</taxon>
        <taxon>Mycobacteriaceae</taxon>
        <taxon>Mycobacterium</taxon>
        <taxon>environmental samples</taxon>
    </lineage>
</organism>
<protein>
    <recommendedName>
        <fullName evidence="1">SnoaL-like domain-containing protein</fullName>
    </recommendedName>
</protein>
<gene>
    <name evidence="2" type="ORF">MHPYR_10366</name>
</gene>
<evidence type="ECO:0000313" key="2">
    <source>
        <dbReference type="EMBL" id="SBS70888.1"/>
    </source>
</evidence>
<proteinExistence type="predicted"/>
<feature type="domain" description="SnoaL-like" evidence="1">
    <location>
        <begin position="28"/>
        <end position="103"/>
    </location>
</feature>
<dbReference type="InterPro" id="IPR037401">
    <property type="entry name" value="SnoaL-like"/>
</dbReference>
<accession>A0A1Y5P4L0</accession>
<dbReference type="EMBL" id="FLQS01000001">
    <property type="protein sequence ID" value="SBS70888.1"/>
    <property type="molecule type" value="Genomic_DNA"/>
</dbReference>
<name>A0A1Y5P4L0_9MYCO</name>
<dbReference type="AlphaFoldDB" id="A0A1Y5P4L0"/>
<dbReference type="Pfam" id="PF12680">
    <property type="entry name" value="SnoaL_2"/>
    <property type="match status" value="1"/>
</dbReference>
<dbReference type="Gene3D" id="3.10.450.50">
    <property type="match status" value="1"/>
</dbReference>
<sequence>MGRWSREEIETAFEEHKQVVVGIGESWDWSRFADQFTEDATYVEHSYGTFQGREAIRNWIVSTMNTFPGTEMPFFPATWHSIDVDKGWVICEFQNRMRDPGDGSIHEEPNLSVLKYAGDGLWSYEEDAYNPMNFMPMVKGYIEASKRLGTISDDAVTFAKNLGWDLP</sequence>
<dbReference type="SUPFAM" id="SSF54427">
    <property type="entry name" value="NTF2-like"/>
    <property type="match status" value="1"/>
</dbReference>
<evidence type="ECO:0000259" key="1">
    <source>
        <dbReference type="Pfam" id="PF12680"/>
    </source>
</evidence>